<accession>A0A9R1VSP4</accession>
<dbReference type="Proteomes" id="UP000235145">
    <property type="component" value="Unassembled WGS sequence"/>
</dbReference>
<comment type="caution">
    <text evidence="1">The sequence shown here is derived from an EMBL/GenBank/DDBJ whole genome shotgun (WGS) entry which is preliminary data.</text>
</comment>
<dbReference type="AlphaFoldDB" id="A0A9R1VSP4"/>
<sequence length="197" mass="22843">MLKTRCSLIKGFVYGIFKLKSKVQPFDHIFSAVLLLTVLRISPLRIIHDFWLHIFPASKVIVAVSTQSSLSHRKLPIGYNAFPLPTLSYFVRKIDQITGWGNFGDSNLILALAYVLTLDHYRYFKHLSMLWTSFELFQGTLLFVEFHPIRLNLSMMMYGGDGIGELILNILAWILDPSRQMKSKGLMLRWRTYIEQD</sequence>
<protein>
    <submittedName>
        <fullName evidence="1">Uncharacterized protein</fullName>
    </submittedName>
</protein>
<name>A0A9R1VSP4_LACSA</name>
<reference evidence="1 2" key="1">
    <citation type="journal article" date="2017" name="Nat. Commun.">
        <title>Genome assembly with in vitro proximity ligation data and whole-genome triplication in lettuce.</title>
        <authorList>
            <person name="Reyes-Chin-Wo S."/>
            <person name="Wang Z."/>
            <person name="Yang X."/>
            <person name="Kozik A."/>
            <person name="Arikit S."/>
            <person name="Song C."/>
            <person name="Xia L."/>
            <person name="Froenicke L."/>
            <person name="Lavelle D.O."/>
            <person name="Truco M.J."/>
            <person name="Xia R."/>
            <person name="Zhu S."/>
            <person name="Xu C."/>
            <person name="Xu H."/>
            <person name="Xu X."/>
            <person name="Cox K."/>
            <person name="Korf I."/>
            <person name="Meyers B.C."/>
            <person name="Michelmore R.W."/>
        </authorList>
    </citation>
    <scope>NUCLEOTIDE SEQUENCE [LARGE SCALE GENOMIC DNA]</scope>
    <source>
        <strain evidence="2">cv. Salinas</strain>
        <tissue evidence="1">Seedlings</tissue>
    </source>
</reference>
<dbReference type="EMBL" id="NBSK02000004">
    <property type="protein sequence ID" value="KAJ0210779.1"/>
    <property type="molecule type" value="Genomic_DNA"/>
</dbReference>
<keyword evidence="2" id="KW-1185">Reference proteome</keyword>
<evidence type="ECO:0000313" key="2">
    <source>
        <dbReference type="Proteomes" id="UP000235145"/>
    </source>
</evidence>
<proteinExistence type="predicted"/>
<gene>
    <name evidence="1" type="ORF">LSAT_V11C400180560</name>
</gene>
<evidence type="ECO:0000313" key="1">
    <source>
        <dbReference type="EMBL" id="KAJ0210779.1"/>
    </source>
</evidence>
<organism evidence="1 2">
    <name type="scientific">Lactuca sativa</name>
    <name type="common">Garden lettuce</name>
    <dbReference type="NCBI Taxonomy" id="4236"/>
    <lineage>
        <taxon>Eukaryota</taxon>
        <taxon>Viridiplantae</taxon>
        <taxon>Streptophyta</taxon>
        <taxon>Embryophyta</taxon>
        <taxon>Tracheophyta</taxon>
        <taxon>Spermatophyta</taxon>
        <taxon>Magnoliopsida</taxon>
        <taxon>eudicotyledons</taxon>
        <taxon>Gunneridae</taxon>
        <taxon>Pentapetalae</taxon>
        <taxon>asterids</taxon>
        <taxon>campanulids</taxon>
        <taxon>Asterales</taxon>
        <taxon>Asteraceae</taxon>
        <taxon>Cichorioideae</taxon>
        <taxon>Cichorieae</taxon>
        <taxon>Lactucinae</taxon>
        <taxon>Lactuca</taxon>
    </lineage>
</organism>